<name>A0A1J4NLT7_9ACTN</name>
<dbReference type="InterPro" id="IPR013830">
    <property type="entry name" value="SGNH_hydro"/>
</dbReference>
<feature type="compositionally biased region" description="Polar residues" evidence="1">
    <location>
        <begin position="470"/>
        <end position="480"/>
    </location>
</feature>
<feature type="compositionally biased region" description="Polar residues" evidence="1">
    <location>
        <begin position="424"/>
        <end position="462"/>
    </location>
</feature>
<evidence type="ECO:0000256" key="2">
    <source>
        <dbReference type="SAM" id="SignalP"/>
    </source>
</evidence>
<organism evidence="4 5">
    <name type="scientific">Streptomyces mangrovisoli</name>
    <dbReference type="NCBI Taxonomy" id="1428628"/>
    <lineage>
        <taxon>Bacteria</taxon>
        <taxon>Bacillati</taxon>
        <taxon>Actinomycetota</taxon>
        <taxon>Actinomycetes</taxon>
        <taxon>Kitasatosporales</taxon>
        <taxon>Streptomycetaceae</taxon>
        <taxon>Streptomyces</taxon>
    </lineage>
</organism>
<reference evidence="4" key="1">
    <citation type="submission" date="2016-10" db="EMBL/GenBank/DDBJ databases">
        <title>Genome sequence of Streptomyces mangrovisoli MUSC 149.</title>
        <authorList>
            <person name="Lee L.-H."/>
            <person name="Ser H.-L."/>
        </authorList>
    </citation>
    <scope>NUCLEOTIDE SEQUENCE [LARGE SCALE GENOMIC DNA]</scope>
    <source>
        <strain evidence="4">MUSC 149</strain>
    </source>
</reference>
<evidence type="ECO:0000259" key="3">
    <source>
        <dbReference type="Pfam" id="PF13472"/>
    </source>
</evidence>
<evidence type="ECO:0000313" key="4">
    <source>
        <dbReference type="EMBL" id="OIJ63361.1"/>
    </source>
</evidence>
<protein>
    <recommendedName>
        <fullName evidence="3">SGNH hydrolase-type esterase domain-containing protein</fullName>
    </recommendedName>
</protein>
<dbReference type="CDD" id="cd01830">
    <property type="entry name" value="XynE_like"/>
    <property type="match status" value="1"/>
</dbReference>
<evidence type="ECO:0000313" key="5">
    <source>
        <dbReference type="Proteomes" id="UP000034196"/>
    </source>
</evidence>
<proteinExistence type="predicted"/>
<feature type="signal peptide" evidence="2">
    <location>
        <begin position="1"/>
        <end position="26"/>
    </location>
</feature>
<dbReference type="Proteomes" id="UP000034196">
    <property type="component" value="Unassembled WGS sequence"/>
</dbReference>
<comment type="caution">
    <text evidence="4">The sequence shown here is derived from an EMBL/GenBank/DDBJ whole genome shotgun (WGS) entry which is preliminary data.</text>
</comment>
<evidence type="ECO:0000256" key="1">
    <source>
        <dbReference type="SAM" id="MobiDB-lite"/>
    </source>
</evidence>
<dbReference type="InterPro" id="IPR036514">
    <property type="entry name" value="SGNH_hydro_sf"/>
</dbReference>
<dbReference type="PANTHER" id="PTHR43784">
    <property type="entry name" value="GDSL-LIKE LIPASE/ACYLHYDROLASE, PUTATIVE (AFU_ORTHOLOGUE AFUA_2G00820)-RELATED"/>
    <property type="match status" value="1"/>
</dbReference>
<accession>A0A1J4NLT7</accession>
<keyword evidence="2" id="KW-0732">Signal</keyword>
<sequence length="505" mass="51639">MGGRARFLGALLVLPLLVFTGPTARAHEGGGAGEWTGTWETAPSGTAAARPGAAIRNVVRLSVGGTAVRVRLSNRFGTTPLTLAGVTVALQDPARPHSPAAAPGSQRAAAFKGARSVVVPPGKDLYTDPIPLAVPGGADLLVTVRTPAGPGSGPAATIHRDALTTTFIAPDGAPAAADGTGAAYTAAARSWYYVSGVDVRLAGGPGSVVAFGDSLTDGVGSTFGADHRWPDRLAALTRALPASQRPGVLNAGISGNRLLHDGVGPSAPERLDADALSRAGVRTLVVFEGVNDIKGSPEAADPAAYARAYRTLVARAHARGIRVVGATLTPFGGHPAYTAAREAVRQQVNALIRGGRIFDTVVDFDAVVRDPKRPSRILPGYDPGDHLHFDDAGMLALARAACPAVVGGQSAAARPHGTAARPHGTTSQPHGTTSQPHGTTSQPRSTAPQPHSTTSQPHSTAPSHAPVISRQVNSSVSTLQPPARIAVRSAAIASPWRPSRSRSER</sequence>
<feature type="region of interest" description="Disordered" evidence="1">
    <location>
        <begin position="412"/>
        <end position="505"/>
    </location>
</feature>
<feature type="chain" id="PRO_5009631010" description="SGNH hydrolase-type esterase domain-containing protein" evidence="2">
    <location>
        <begin position="27"/>
        <end position="505"/>
    </location>
</feature>
<dbReference type="STRING" id="1428628.WN71_034440"/>
<keyword evidence="5" id="KW-1185">Reference proteome</keyword>
<dbReference type="SUPFAM" id="SSF52266">
    <property type="entry name" value="SGNH hydrolase"/>
    <property type="match status" value="1"/>
</dbReference>
<feature type="domain" description="SGNH hydrolase-type esterase" evidence="3">
    <location>
        <begin position="210"/>
        <end position="394"/>
    </location>
</feature>
<feature type="compositionally biased region" description="Low complexity" evidence="1">
    <location>
        <begin position="481"/>
        <end position="498"/>
    </location>
</feature>
<gene>
    <name evidence="4" type="ORF">WN71_034440</name>
</gene>
<dbReference type="Pfam" id="PF13472">
    <property type="entry name" value="Lipase_GDSL_2"/>
    <property type="match status" value="1"/>
</dbReference>
<dbReference type="EMBL" id="LAVA02000106">
    <property type="protein sequence ID" value="OIJ63361.1"/>
    <property type="molecule type" value="Genomic_DNA"/>
</dbReference>
<dbReference type="InterPro" id="IPR053140">
    <property type="entry name" value="GDSL_Rv0518-like"/>
</dbReference>
<dbReference type="Gene3D" id="3.40.50.1110">
    <property type="entry name" value="SGNH hydrolase"/>
    <property type="match status" value="1"/>
</dbReference>
<dbReference type="PANTHER" id="PTHR43784:SF2">
    <property type="entry name" value="GDSL-LIKE LIPASE_ACYLHYDROLASE, PUTATIVE (AFU_ORTHOLOGUE AFUA_2G00820)-RELATED"/>
    <property type="match status" value="1"/>
</dbReference>
<dbReference type="AlphaFoldDB" id="A0A1J4NLT7"/>